<gene>
    <name evidence="2" type="ORF">BOX24_05325</name>
</gene>
<name>A0A1V3SVB2_9BACT</name>
<evidence type="ECO:0000259" key="1">
    <source>
        <dbReference type="Pfam" id="PF10671"/>
    </source>
</evidence>
<sequence>MNRILGLFFLAVLWIAQPETRAIAFFCGDPLTDNCAVPEAPEKSSKGPGNSVHIDNHPLTTYVLVPERDLRENFEDWGKAAGWKVVWKSEYTFPVKARFTAGRTFLGAIRRSVRIFNHSSGGWLRVRAFMANHVLLVEDGR</sequence>
<dbReference type="Pfam" id="PF10671">
    <property type="entry name" value="TcpQ"/>
    <property type="match status" value="1"/>
</dbReference>
<feature type="domain" description="Toxin co-regulated pilus biosynthesis protein Q C-terminal" evidence="1">
    <location>
        <begin position="63"/>
        <end position="139"/>
    </location>
</feature>
<dbReference type="InterPro" id="IPR018927">
    <property type="entry name" value="Pilus_synth_Q_C"/>
</dbReference>
<dbReference type="RefSeq" id="WP_077303892.1">
    <property type="nucleotide sequence ID" value="NZ_JBPKCJ010000001.1"/>
</dbReference>
<dbReference type="EMBL" id="MPOJ01000010">
    <property type="protein sequence ID" value="OOH72811.1"/>
    <property type="molecule type" value="Genomic_DNA"/>
</dbReference>
<dbReference type="AlphaFoldDB" id="A0A1V3SVB2"/>
<protein>
    <recommendedName>
        <fullName evidence="1">Toxin co-regulated pilus biosynthesis protein Q C-terminal domain-containing protein</fullName>
    </recommendedName>
</protein>
<reference evidence="2 3" key="1">
    <citation type="submission" date="2016-11" db="EMBL/GenBank/DDBJ databases">
        <title>Comparative genomics of co-occurring bacteria in distinct bioleaching systems unravels niche-specific adaptation.</title>
        <authorList>
            <person name="Zhang X."/>
            <person name="Liu X."/>
            <person name="Yin H."/>
        </authorList>
    </citation>
    <scope>NUCLEOTIDE SEQUENCE [LARGE SCALE GENOMIC DNA]</scope>
    <source>
        <strain evidence="2 3">DX</strain>
    </source>
</reference>
<organism evidence="2 3">
    <name type="scientific">Leptospirillum ferriphilum</name>
    <dbReference type="NCBI Taxonomy" id="178606"/>
    <lineage>
        <taxon>Bacteria</taxon>
        <taxon>Pseudomonadati</taxon>
        <taxon>Nitrospirota</taxon>
        <taxon>Nitrospiria</taxon>
        <taxon>Nitrospirales</taxon>
        <taxon>Nitrospiraceae</taxon>
        <taxon>Leptospirillum</taxon>
    </lineage>
</organism>
<proteinExistence type="predicted"/>
<dbReference type="Proteomes" id="UP000188586">
    <property type="component" value="Unassembled WGS sequence"/>
</dbReference>
<evidence type="ECO:0000313" key="2">
    <source>
        <dbReference type="EMBL" id="OOH72811.1"/>
    </source>
</evidence>
<evidence type="ECO:0000313" key="3">
    <source>
        <dbReference type="Proteomes" id="UP000188586"/>
    </source>
</evidence>
<comment type="caution">
    <text evidence="2">The sequence shown here is derived from an EMBL/GenBank/DDBJ whole genome shotgun (WGS) entry which is preliminary data.</text>
</comment>
<accession>A0A1V3SVB2</accession>